<feature type="transmembrane region" description="Helical" evidence="1">
    <location>
        <begin position="250"/>
        <end position="270"/>
    </location>
</feature>
<gene>
    <name evidence="2" type="ORF">BJY16_003024</name>
</gene>
<comment type="caution">
    <text evidence="2">The sequence shown here is derived from an EMBL/GenBank/DDBJ whole genome shotgun (WGS) entry which is preliminary data.</text>
</comment>
<feature type="transmembrane region" description="Helical" evidence="1">
    <location>
        <begin position="20"/>
        <end position="45"/>
    </location>
</feature>
<keyword evidence="3" id="KW-1185">Reference proteome</keyword>
<proteinExistence type="predicted"/>
<dbReference type="Proteomes" id="UP000546162">
    <property type="component" value="Unassembled WGS sequence"/>
</dbReference>
<keyword evidence="1" id="KW-1133">Transmembrane helix</keyword>
<reference evidence="2 3" key="1">
    <citation type="submission" date="2020-08" db="EMBL/GenBank/DDBJ databases">
        <title>Sequencing the genomes of 1000 actinobacteria strains.</title>
        <authorList>
            <person name="Klenk H.-P."/>
        </authorList>
    </citation>
    <scope>NUCLEOTIDE SEQUENCE [LARGE SCALE GENOMIC DNA]</scope>
    <source>
        <strain evidence="2 3">DSM 45809</strain>
    </source>
</reference>
<protein>
    <submittedName>
        <fullName evidence="2">Uncharacterized protein</fullName>
    </submittedName>
</protein>
<evidence type="ECO:0000313" key="2">
    <source>
        <dbReference type="EMBL" id="MBB4739565.1"/>
    </source>
</evidence>
<name>A0A7W7GWE8_9ACTN</name>
<dbReference type="AlphaFoldDB" id="A0A7W7GWE8"/>
<keyword evidence="1" id="KW-0812">Transmembrane</keyword>
<feature type="transmembrane region" description="Helical" evidence="1">
    <location>
        <begin position="178"/>
        <end position="199"/>
    </location>
</feature>
<feature type="transmembrane region" description="Helical" evidence="1">
    <location>
        <begin position="211"/>
        <end position="230"/>
    </location>
</feature>
<accession>A0A7W7GWE8</accession>
<evidence type="ECO:0000313" key="3">
    <source>
        <dbReference type="Proteomes" id="UP000546162"/>
    </source>
</evidence>
<dbReference type="RefSeq" id="WP_185040086.1">
    <property type="nucleotide sequence ID" value="NZ_BAABFG010000005.1"/>
</dbReference>
<dbReference type="EMBL" id="JACHNB010000001">
    <property type="protein sequence ID" value="MBB4739565.1"/>
    <property type="molecule type" value="Genomic_DNA"/>
</dbReference>
<evidence type="ECO:0000256" key="1">
    <source>
        <dbReference type="SAM" id="Phobius"/>
    </source>
</evidence>
<keyword evidence="1" id="KW-0472">Membrane</keyword>
<organism evidence="2 3">
    <name type="scientific">Actinoplanes octamycinicus</name>
    <dbReference type="NCBI Taxonomy" id="135948"/>
    <lineage>
        <taxon>Bacteria</taxon>
        <taxon>Bacillati</taxon>
        <taxon>Actinomycetota</taxon>
        <taxon>Actinomycetes</taxon>
        <taxon>Micromonosporales</taxon>
        <taxon>Micromonosporaceae</taxon>
        <taxon>Actinoplanes</taxon>
    </lineage>
</organism>
<sequence>MSILATDLRHTGQRTGHRVVRWVAVASVAFVVAAALASAGAWLGWRDARPLPDDQRAREIVAEVLPGAPAGPIDRWDAIFGDRSPDWETRLLTDDEYDGGSVLVPAPVPDLVAVRATLERTGWRVLPHSGTERLSEMETVEFVTARRAGVELAVFRDGWTGDQGVVLQRPEPALVRPLALAGGVAGLLLGGWLALRFTARHVGRRRWNAPAWAGGALLALPSLAAVSALLDPAAAIPPDVPGAPWEGYVIFKLLTVLGLLAWGGAVVLRLRHRAVS</sequence>